<dbReference type="RefSeq" id="WP_243852233.1">
    <property type="nucleotide sequence ID" value="NZ_JAAOYM010000001.1"/>
</dbReference>
<protein>
    <submittedName>
        <fullName evidence="2">Uncharacterized protein (DUF427 family)</fullName>
    </submittedName>
</protein>
<organism evidence="2 3">
    <name type="scientific">Saccharomonospora amisosensis</name>
    <dbReference type="NCBI Taxonomy" id="1128677"/>
    <lineage>
        <taxon>Bacteria</taxon>
        <taxon>Bacillati</taxon>
        <taxon>Actinomycetota</taxon>
        <taxon>Actinomycetes</taxon>
        <taxon>Pseudonocardiales</taxon>
        <taxon>Pseudonocardiaceae</taxon>
        <taxon>Saccharomonospora</taxon>
    </lineage>
</organism>
<feature type="domain" description="DUF427" evidence="1">
    <location>
        <begin position="13"/>
        <end position="96"/>
    </location>
</feature>
<evidence type="ECO:0000259" key="1">
    <source>
        <dbReference type="Pfam" id="PF04248"/>
    </source>
</evidence>
<reference evidence="2 3" key="1">
    <citation type="submission" date="2020-03" db="EMBL/GenBank/DDBJ databases">
        <title>Sequencing the genomes of 1000 actinobacteria strains.</title>
        <authorList>
            <person name="Klenk H.-P."/>
        </authorList>
    </citation>
    <scope>NUCLEOTIDE SEQUENCE [LARGE SCALE GENOMIC DNA]</scope>
    <source>
        <strain evidence="2 3">DSM 45685</strain>
    </source>
</reference>
<dbReference type="EMBL" id="JAAOYM010000001">
    <property type="protein sequence ID" value="NIJ11910.1"/>
    <property type="molecule type" value="Genomic_DNA"/>
</dbReference>
<proteinExistence type="predicted"/>
<sequence length="127" mass="14456">MGSAKKKEATMLRAVWNGIVLAEAPRTVRIEGNHYFPPDSVNEQYLSKSRMKTVCPWKGIASYYHLTSERANLPDGAWYYAHPSPLARSIKNHVAFGPVVTVEGSPEPRSEAERGRWWRRFGRSRTP</sequence>
<accession>A0A7X5UPR8</accession>
<dbReference type="Gene3D" id="2.170.150.40">
    <property type="entry name" value="Domain of unknown function (DUF427)"/>
    <property type="match status" value="1"/>
</dbReference>
<comment type="caution">
    <text evidence="2">The sequence shown here is derived from an EMBL/GenBank/DDBJ whole genome shotgun (WGS) entry which is preliminary data.</text>
</comment>
<dbReference type="InterPro" id="IPR038694">
    <property type="entry name" value="DUF427_sf"/>
</dbReference>
<dbReference type="Proteomes" id="UP000545493">
    <property type="component" value="Unassembled WGS sequence"/>
</dbReference>
<dbReference type="PANTHER" id="PTHR34310">
    <property type="entry name" value="DUF427 DOMAIN PROTEIN (AFU_ORTHOLOGUE AFUA_3G02220)"/>
    <property type="match status" value="1"/>
</dbReference>
<dbReference type="Pfam" id="PF04248">
    <property type="entry name" value="NTP_transf_9"/>
    <property type="match status" value="1"/>
</dbReference>
<name>A0A7X5UPR8_9PSEU</name>
<dbReference type="AlphaFoldDB" id="A0A7X5UPR8"/>
<gene>
    <name evidence="2" type="ORF">FHU38_002254</name>
</gene>
<dbReference type="PANTHER" id="PTHR34310:SF5">
    <property type="entry name" value="DUF427 DOMAIN PROTEIN (AFU_ORTHOLOGUE AFUA_3G02220)"/>
    <property type="match status" value="1"/>
</dbReference>
<dbReference type="InterPro" id="IPR007361">
    <property type="entry name" value="DUF427"/>
</dbReference>
<keyword evidence="3" id="KW-1185">Reference proteome</keyword>
<evidence type="ECO:0000313" key="2">
    <source>
        <dbReference type="EMBL" id="NIJ11910.1"/>
    </source>
</evidence>
<evidence type="ECO:0000313" key="3">
    <source>
        <dbReference type="Proteomes" id="UP000545493"/>
    </source>
</evidence>